<dbReference type="PANTHER" id="PTHR33258:SF1">
    <property type="entry name" value="TRANSPOSASE INSL FOR INSERTION SEQUENCE ELEMENT IS186A-RELATED"/>
    <property type="match status" value="1"/>
</dbReference>
<feature type="domain" description="Transposase IS4-like" evidence="2">
    <location>
        <begin position="2"/>
        <end position="55"/>
    </location>
</feature>
<keyword evidence="4" id="KW-1185">Reference proteome</keyword>
<name>M9LCR1_PAEPP</name>
<dbReference type="AlphaFoldDB" id="M9LCR1"/>
<dbReference type="EMBL" id="BALG01000290">
    <property type="protein sequence ID" value="GAC43977.1"/>
    <property type="molecule type" value="Genomic_DNA"/>
</dbReference>
<evidence type="ECO:0000259" key="2">
    <source>
        <dbReference type="Pfam" id="PF01609"/>
    </source>
</evidence>
<keyword evidence="1" id="KW-0472">Membrane</keyword>
<reference evidence="3 4" key="1">
    <citation type="submission" date="2012-10" db="EMBL/GenBank/DDBJ databases">
        <title>Draft Genome Sequence of Paenibacillus popilliae ATCC 14706T.</title>
        <authorList>
            <person name="Iiyama K."/>
            <person name="Mori K."/>
            <person name="Mon H."/>
            <person name="Chieda Y."/>
            <person name="Lee J.M."/>
            <person name="Kusakabe T."/>
            <person name="Tashiro K."/>
            <person name="Asano S."/>
            <person name="Yasunaga-Aoki C."/>
            <person name="Shimizu S."/>
        </authorList>
    </citation>
    <scope>NUCLEOTIDE SEQUENCE [LARGE SCALE GENOMIC DNA]</scope>
    <source>
        <strain evidence="3 4">ATCC 14706</strain>
    </source>
</reference>
<sequence length="74" mass="8612">MHVTAEQLAQIYKARWQIEVFFRWIKQHLNVPTLFGTTENAVYGQLFGALITYVLLKWLYDVTSTGMPRHAVLS</sequence>
<keyword evidence="1" id="KW-0812">Transmembrane</keyword>
<dbReference type="Pfam" id="PF01609">
    <property type="entry name" value="DDE_Tnp_1"/>
    <property type="match status" value="1"/>
</dbReference>
<organism evidence="3 4">
    <name type="scientific">Paenibacillus popilliae ATCC 14706</name>
    <dbReference type="NCBI Taxonomy" id="1212764"/>
    <lineage>
        <taxon>Bacteria</taxon>
        <taxon>Bacillati</taxon>
        <taxon>Bacillota</taxon>
        <taxon>Bacilli</taxon>
        <taxon>Bacillales</taxon>
        <taxon>Paenibacillaceae</taxon>
        <taxon>Paenibacillus</taxon>
    </lineage>
</organism>
<dbReference type="InterPro" id="IPR012337">
    <property type="entry name" value="RNaseH-like_sf"/>
</dbReference>
<dbReference type="GO" id="GO:0003677">
    <property type="term" value="F:DNA binding"/>
    <property type="evidence" value="ECO:0007669"/>
    <property type="project" value="InterPro"/>
</dbReference>
<feature type="non-terminal residue" evidence="3">
    <location>
        <position position="74"/>
    </location>
</feature>
<gene>
    <name evidence="3" type="ORF">PPOP_3377</name>
</gene>
<feature type="transmembrane region" description="Helical" evidence="1">
    <location>
        <begin position="42"/>
        <end position="60"/>
    </location>
</feature>
<comment type="caution">
    <text evidence="3">The sequence shown here is derived from an EMBL/GenBank/DDBJ whole genome shotgun (WGS) entry which is preliminary data.</text>
</comment>
<dbReference type="GO" id="GO:0006313">
    <property type="term" value="P:DNA transposition"/>
    <property type="evidence" value="ECO:0007669"/>
    <property type="project" value="InterPro"/>
</dbReference>
<dbReference type="PANTHER" id="PTHR33258">
    <property type="entry name" value="TRANSPOSASE INSL FOR INSERTION SEQUENCE ELEMENT IS186A-RELATED"/>
    <property type="match status" value="1"/>
</dbReference>
<proteinExistence type="predicted"/>
<accession>M9LCR1</accession>
<evidence type="ECO:0000313" key="3">
    <source>
        <dbReference type="EMBL" id="GAC43977.1"/>
    </source>
</evidence>
<evidence type="ECO:0000313" key="4">
    <source>
        <dbReference type="Proteomes" id="UP000029453"/>
    </source>
</evidence>
<keyword evidence="1" id="KW-1133">Transmembrane helix</keyword>
<evidence type="ECO:0000256" key="1">
    <source>
        <dbReference type="SAM" id="Phobius"/>
    </source>
</evidence>
<dbReference type="SUPFAM" id="SSF53098">
    <property type="entry name" value="Ribonuclease H-like"/>
    <property type="match status" value="1"/>
</dbReference>
<dbReference type="Gene3D" id="3.90.350.10">
    <property type="entry name" value="Transposase Inhibitor Protein From Tn5, Chain A, domain 1"/>
    <property type="match status" value="1"/>
</dbReference>
<protein>
    <submittedName>
        <fullName evidence="3">Transposase and inactivated derivative</fullName>
    </submittedName>
</protein>
<dbReference type="Proteomes" id="UP000029453">
    <property type="component" value="Unassembled WGS sequence"/>
</dbReference>
<dbReference type="InterPro" id="IPR002559">
    <property type="entry name" value="Transposase_11"/>
</dbReference>
<dbReference type="GO" id="GO:0004803">
    <property type="term" value="F:transposase activity"/>
    <property type="evidence" value="ECO:0007669"/>
    <property type="project" value="InterPro"/>
</dbReference>